<keyword evidence="22" id="KW-1185">Reference proteome</keyword>
<dbReference type="InterPro" id="IPR050396">
    <property type="entry name" value="Glycosyltr_51/Transpeptidase"/>
</dbReference>
<dbReference type="eggNOG" id="COG0744">
    <property type="taxonomic scope" value="Bacteria"/>
</dbReference>
<keyword evidence="14" id="KW-0961">Cell wall biogenesis/degradation</keyword>
<comment type="pathway">
    <text evidence="2">Cell wall biogenesis; peptidoglycan biosynthesis.</text>
</comment>
<evidence type="ECO:0000256" key="10">
    <source>
        <dbReference type="ARBA" id="ARBA00022984"/>
    </source>
</evidence>
<dbReference type="Gene3D" id="3.40.710.10">
    <property type="entry name" value="DD-peptidase/beta-lactamase superfamily"/>
    <property type="match status" value="1"/>
</dbReference>
<dbReference type="InterPro" id="IPR001460">
    <property type="entry name" value="PCN-bd_Tpept"/>
</dbReference>
<keyword evidence="12" id="KW-0472">Membrane</keyword>
<dbReference type="SUPFAM" id="SSF53955">
    <property type="entry name" value="Lysozyme-like"/>
    <property type="match status" value="1"/>
</dbReference>
<feature type="compositionally biased region" description="Pro residues" evidence="17">
    <location>
        <begin position="634"/>
        <end position="646"/>
    </location>
</feature>
<evidence type="ECO:0000256" key="16">
    <source>
        <dbReference type="ARBA" id="ARBA00049902"/>
    </source>
</evidence>
<sequence length="658" mass="72168">MTRKRRHWIVISVSAVAIGCVAALAERTLTHGLDSVLPDARRIANFNRPGTITLLSTDGQVIQKLGPATREKVAQDKMPLLVEQAFVAAEDRRFYYHNGLDIWGISRALVTNLRQGSVREGASTITQQLARTVFLSQERTLPRKLKEAALAYKLERQLSKQQILEQYLNYVYLGSGAYGVADAAWVYFSKSPNQLTLPEAALIAGMPPAPSVYSPLVNQKIALERRAIVLKRMQQAGFISAREADAARDSPLTLKPAIPKYFNSSAPFFTSWVAQQLPNLLTPEQLEVGGLKIHTSLNLAWQKQAQDVISKYAPGNTEGSMVSIEPSTGEVRVMVGGKNFNTSQFNRATQALRSPGSTFKLFPYAAAINAGIKPEDKVVDAKRCWRGYCPKNFGNKYLGSVALADALRYSLNTVAVQLLDKVGFDAVISMANNLGIGTTRPLGKYYPLAIGAYEQTVLDMTAAYAAVANRGIYMKPTPFEEIRGPDDEVIWNHQLEGYKGRRALDSDVADTMNWMLQRVVSGGTGAAASLGDRPVAGKTGTSEGARDLWFIGSIPQLTTAVWFGYDNNRKTSGGSGDAAWAWKQFMTKIQDNFEVQPFPPKPVMNRTFRPPGKTRSKPKNGSEDAAKDQDQTQGPPPRYIAPPGGPPLNENFEPMPIP</sequence>
<feature type="region of interest" description="Disordered" evidence="17">
    <location>
        <begin position="594"/>
        <end position="658"/>
    </location>
</feature>
<dbReference type="CAZy" id="GT51">
    <property type="family name" value="Glycosyltransferase Family 51"/>
</dbReference>
<dbReference type="SUPFAM" id="SSF56601">
    <property type="entry name" value="beta-lactamase/transpeptidase-like"/>
    <property type="match status" value="1"/>
</dbReference>
<feature type="compositionally biased region" description="Basic and acidic residues" evidence="17">
    <location>
        <begin position="620"/>
        <end position="630"/>
    </location>
</feature>
<evidence type="ECO:0000256" key="12">
    <source>
        <dbReference type="ARBA" id="ARBA00023136"/>
    </source>
</evidence>
<dbReference type="NCBIfam" id="TIGR02074">
    <property type="entry name" value="PBP_1a_fam"/>
    <property type="match status" value="1"/>
</dbReference>
<evidence type="ECO:0000256" key="15">
    <source>
        <dbReference type="ARBA" id="ARBA00034000"/>
    </source>
</evidence>
<keyword evidence="10" id="KW-0573">Peptidoglycan synthesis</keyword>
<evidence type="ECO:0000256" key="2">
    <source>
        <dbReference type="ARBA" id="ARBA00004752"/>
    </source>
</evidence>
<evidence type="ECO:0000256" key="4">
    <source>
        <dbReference type="ARBA" id="ARBA00022670"/>
    </source>
</evidence>
<keyword evidence="9" id="KW-0133">Cell shape</keyword>
<dbReference type="Pfam" id="PF00905">
    <property type="entry name" value="Transpeptidase"/>
    <property type="match status" value="1"/>
</dbReference>
<dbReference type="InterPro" id="IPR012338">
    <property type="entry name" value="Beta-lactam/transpept-like"/>
</dbReference>
<comment type="subcellular location">
    <subcellularLocation>
        <location evidence="1">Membrane</location>
    </subcellularLocation>
</comment>
<proteinExistence type="predicted"/>
<keyword evidence="3" id="KW-0121">Carboxypeptidase</keyword>
<dbReference type="GO" id="GO:0006508">
    <property type="term" value="P:proteolysis"/>
    <property type="evidence" value="ECO:0007669"/>
    <property type="project" value="UniProtKB-KW"/>
</dbReference>
<dbReference type="PANTHER" id="PTHR32282">
    <property type="entry name" value="BINDING PROTEIN TRANSPEPTIDASE, PUTATIVE-RELATED"/>
    <property type="match status" value="1"/>
</dbReference>
<dbReference type="GO" id="GO:0030288">
    <property type="term" value="C:outer membrane-bounded periplasmic space"/>
    <property type="evidence" value="ECO:0007669"/>
    <property type="project" value="TreeGrafter"/>
</dbReference>
<dbReference type="GO" id="GO:0008658">
    <property type="term" value="F:penicillin binding"/>
    <property type="evidence" value="ECO:0007669"/>
    <property type="project" value="InterPro"/>
</dbReference>
<evidence type="ECO:0000256" key="3">
    <source>
        <dbReference type="ARBA" id="ARBA00022645"/>
    </source>
</evidence>
<dbReference type="Proteomes" id="UP000001423">
    <property type="component" value="Chromosome"/>
</dbReference>
<gene>
    <name evidence="21" type="ordered locus">PMT_0271</name>
</gene>
<keyword evidence="7" id="KW-0812">Transmembrane</keyword>
<dbReference type="GO" id="GO:0009002">
    <property type="term" value="F:serine-type D-Ala-D-Ala carboxypeptidase activity"/>
    <property type="evidence" value="ECO:0007669"/>
    <property type="project" value="UniProtKB-EC"/>
</dbReference>
<dbReference type="EMBL" id="BX548175">
    <property type="protein sequence ID" value="CAE20446.1"/>
    <property type="molecule type" value="Genomic_DNA"/>
</dbReference>
<dbReference type="FunFam" id="1.10.3810.10:FF:000003">
    <property type="entry name" value="Penicillin-binding protein 1a"/>
    <property type="match status" value="1"/>
</dbReference>
<evidence type="ECO:0000256" key="13">
    <source>
        <dbReference type="ARBA" id="ARBA00023268"/>
    </source>
</evidence>
<accession>Q7V8R1</accession>
<dbReference type="GO" id="GO:0008360">
    <property type="term" value="P:regulation of cell shape"/>
    <property type="evidence" value="ECO:0007669"/>
    <property type="project" value="UniProtKB-KW"/>
</dbReference>
<dbReference type="OrthoDB" id="9766909at2"/>
<dbReference type="RefSeq" id="WP_011129650.1">
    <property type="nucleotide sequence ID" value="NC_005071.1"/>
</dbReference>
<keyword evidence="6" id="KW-0808">Transferase</keyword>
<evidence type="ECO:0000313" key="21">
    <source>
        <dbReference type="EMBL" id="CAE20446.1"/>
    </source>
</evidence>
<evidence type="ECO:0000256" key="17">
    <source>
        <dbReference type="SAM" id="MobiDB-lite"/>
    </source>
</evidence>
<keyword evidence="18" id="KW-0732">Signal</keyword>
<evidence type="ECO:0000256" key="1">
    <source>
        <dbReference type="ARBA" id="ARBA00004370"/>
    </source>
</evidence>
<feature type="domain" description="Glycosyl transferase family 51" evidence="20">
    <location>
        <begin position="59"/>
        <end position="234"/>
    </location>
</feature>
<dbReference type="GO" id="GO:0009252">
    <property type="term" value="P:peptidoglycan biosynthetic process"/>
    <property type="evidence" value="ECO:0007669"/>
    <property type="project" value="UniProtKB-KW"/>
</dbReference>
<keyword evidence="8" id="KW-0378">Hydrolase</keyword>
<dbReference type="InterPro" id="IPR023346">
    <property type="entry name" value="Lysozyme-like_dom_sf"/>
</dbReference>
<evidence type="ECO:0000256" key="18">
    <source>
        <dbReference type="SAM" id="SignalP"/>
    </source>
</evidence>
<evidence type="ECO:0000313" key="22">
    <source>
        <dbReference type="Proteomes" id="UP000001423"/>
    </source>
</evidence>
<keyword evidence="5" id="KW-0328">Glycosyltransferase</keyword>
<dbReference type="PROSITE" id="PS51257">
    <property type="entry name" value="PROKAR_LIPOPROTEIN"/>
    <property type="match status" value="1"/>
</dbReference>
<evidence type="ECO:0000256" key="11">
    <source>
        <dbReference type="ARBA" id="ARBA00022989"/>
    </source>
</evidence>
<dbReference type="GO" id="GO:0016020">
    <property type="term" value="C:membrane"/>
    <property type="evidence" value="ECO:0007669"/>
    <property type="project" value="UniProtKB-SubCell"/>
</dbReference>
<evidence type="ECO:0000256" key="7">
    <source>
        <dbReference type="ARBA" id="ARBA00022692"/>
    </source>
</evidence>
<evidence type="ECO:0000259" key="19">
    <source>
        <dbReference type="Pfam" id="PF00905"/>
    </source>
</evidence>
<feature type="signal peptide" evidence="18">
    <location>
        <begin position="1"/>
        <end position="25"/>
    </location>
</feature>
<dbReference type="InterPro" id="IPR036950">
    <property type="entry name" value="PBP_transglycosylase"/>
</dbReference>
<dbReference type="InterPro" id="IPR001264">
    <property type="entry name" value="Glyco_trans_51"/>
</dbReference>
<feature type="chain" id="PRO_5004292416" evidence="18">
    <location>
        <begin position="26"/>
        <end position="658"/>
    </location>
</feature>
<keyword evidence="4" id="KW-0645">Protease</keyword>
<dbReference type="Pfam" id="PF00912">
    <property type="entry name" value="Transgly"/>
    <property type="match status" value="1"/>
</dbReference>
<dbReference type="HOGENOM" id="CLU_006354_2_4_3"/>
<evidence type="ECO:0000256" key="5">
    <source>
        <dbReference type="ARBA" id="ARBA00022676"/>
    </source>
</evidence>
<dbReference type="GO" id="GO:0071555">
    <property type="term" value="P:cell wall organization"/>
    <property type="evidence" value="ECO:0007669"/>
    <property type="project" value="UniProtKB-KW"/>
</dbReference>
<comment type="catalytic activity">
    <reaction evidence="15">
        <text>Preferential cleavage: (Ac)2-L-Lys-D-Ala-|-D-Ala. Also transpeptidation of peptidyl-alanyl moieties that are N-acyl substituents of D-alanine.</text>
        <dbReference type="EC" id="3.4.16.4"/>
    </reaction>
</comment>
<evidence type="ECO:0000256" key="6">
    <source>
        <dbReference type="ARBA" id="ARBA00022679"/>
    </source>
</evidence>
<dbReference type="GO" id="GO:0008955">
    <property type="term" value="F:peptidoglycan glycosyltransferase activity"/>
    <property type="evidence" value="ECO:0007669"/>
    <property type="project" value="UniProtKB-EC"/>
</dbReference>
<dbReference type="KEGG" id="pmt:PMT_0271"/>
<keyword evidence="11" id="KW-1133">Transmembrane helix</keyword>
<evidence type="ECO:0000259" key="20">
    <source>
        <dbReference type="Pfam" id="PF00912"/>
    </source>
</evidence>
<reference evidence="21 22" key="1">
    <citation type="journal article" date="2003" name="Nature">
        <title>Genome divergence in two Prochlorococcus ecotypes reflects oceanic niche differentiation.</title>
        <authorList>
            <person name="Rocap G."/>
            <person name="Larimer F.W."/>
            <person name="Lamerdin J.E."/>
            <person name="Malfatti S."/>
            <person name="Chain P."/>
            <person name="Ahlgren N.A."/>
            <person name="Arellano A."/>
            <person name="Coleman M."/>
            <person name="Hauser L."/>
            <person name="Hess W.R."/>
            <person name="Johnson Z.I."/>
            <person name="Land M.L."/>
            <person name="Lindell D."/>
            <person name="Post A.F."/>
            <person name="Regala W."/>
            <person name="Shah M."/>
            <person name="Shaw S.L."/>
            <person name="Steglich C."/>
            <person name="Sullivan M.B."/>
            <person name="Ting C.S."/>
            <person name="Tolonen A."/>
            <person name="Webb E.A."/>
            <person name="Zinser E.R."/>
            <person name="Chisholm S.W."/>
        </authorList>
    </citation>
    <scope>NUCLEOTIDE SEQUENCE [LARGE SCALE GENOMIC DNA]</scope>
    <source>
        <strain evidence="22">MIT 9313</strain>
    </source>
</reference>
<keyword evidence="13" id="KW-0511">Multifunctional enzyme</keyword>
<comment type="catalytic activity">
    <reaction evidence="16">
        <text>[GlcNAc-(1-&gt;4)-Mur2Ac(oyl-L-Ala-gamma-D-Glu-L-Lys-D-Ala-D-Ala)](n)-di-trans,octa-cis-undecaprenyl diphosphate + beta-D-GlcNAc-(1-&gt;4)-Mur2Ac(oyl-L-Ala-gamma-D-Glu-L-Lys-D-Ala-D-Ala)-di-trans,octa-cis-undecaprenyl diphosphate = [GlcNAc-(1-&gt;4)-Mur2Ac(oyl-L-Ala-gamma-D-Glu-L-Lys-D-Ala-D-Ala)](n+1)-di-trans,octa-cis-undecaprenyl diphosphate + di-trans,octa-cis-undecaprenyl diphosphate + H(+)</text>
        <dbReference type="Rhea" id="RHEA:23708"/>
        <dbReference type="Rhea" id="RHEA-COMP:9602"/>
        <dbReference type="Rhea" id="RHEA-COMP:9603"/>
        <dbReference type="ChEBI" id="CHEBI:15378"/>
        <dbReference type="ChEBI" id="CHEBI:58405"/>
        <dbReference type="ChEBI" id="CHEBI:60033"/>
        <dbReference type="ChEBI" id="CHEBI:78435"/>
        <dbReference type="EC" id="2.4.99.28"/>
    </reaction>
</comment>
<name>Q7V8R1_PROMM</name>
<protein>
    <submittedName>
        <fullName evidence="21">Putative penicillin binding protein</fullName>
    </submittedName>
</protein>
<evidence type="ECO:0000256" key="14">
    <source>
        <dbReference type="ARBA" id="ARBA00023316"/>
    </source>
</evidence>
<dbReference type="Gene3D" id="1.10.3810.10">
    <property type="entry name" value="Biosynthetic peptidoglycan transglycosylase-like"/>
    <property type="match status" value="1"/>
</dbReference>
<organism evidence="21 22">
    <name type="scientific">Prochlorococcus marinus (strain MIT 9313)</name>
    <dbReference type="NCBI Taxonomy" id="74547"/>
    <lineage>
        <taxon>Bacteria</taxon>
        <taxon>Bacillati</taxon>
        <taxon>Cyanobacteriota</taxon>
        <taxon>Cyanophyceae</taxon>
        <taxon>Synechococcales</taxon>
        <taxon>Prochlorococcaceae</taxon>
        <taxon>Prochlorococcus</taxon>
    </lineage>
</organism>
<dbReference type="AlphaFoldDB" id="Q7V8R1"/>
<evidence type="ECO:0000256" key="9">
    <source>
        <dbReference type="ARBA" id="ARBA00022960"/>
    </source>
</evidence>
<evidence type="ECO:0000256" key="8">
    <source>
        <dbReference type="ARBA" id="ARBA00022801"/>
    </source>
</evidence>
<feature type="domain" description="Penicillin-binding protein transpeptidase" evidence="19">
    <location>
        <begin position="319"/>
        <end position="578"/>
    </location>
</feature>
<dbReference type="PANTHER" id="PTHR32282:SF31">
    <property type="entry name" value="PEPTIDOGLYCAN GLYCOSYLTRANSFERASE"/>
    <property type="match status" value="1"/>
</dbReference>